<accession>A0ACB8BPU5</accession>
<organism evidence="1 2">
    <name type="scientific">Leucogyrophana mollusca</name>
    <dbReference type="NCBI Taxonomy" id="85980"/>
    <lineage>
        <taxon>Eukaryota</taxon>
        <taxon>Fungi</taxon>
        <taxon>Dikarya</taxon>
        <taxon>Basidiomycota</taxon>
        <taxon>Agaricomycotina</taxon>
        <taxon>Agaricomycetes</taxon>
        <taxon>Agaricomycetidae</taxon>
        <taxon>Boletales</taxon>
        <taxon>Boletales incertae sedis</taxon>
        <taxon>Leucogyrophana</taxon>
    </lineage>
</organism>
<gene>
    <name evidence="1" type="ORF">BV22DRAFT_342709</name>
</gene>
<dbReference type="Proteomes" id="UP000790709">
    <property type="component" value="Unassembled WGS sequence"/>
</dbReference>
<comment type="caution">
    <text evidence="1">The sequence shown here is derived from an EMBL/GenBank/DDBJ whole genome shotgun (WGS) entry which is preliminary data.</text>
</comment>
<evidence type="ECO:0000313" key="1">
    <source>
        <dbReference type="EMBL" id="KAH7926588.1"/>
    </source>
</evidence>
<proteinExistence type="predicted"/>
<reference evidence="1" key="1">
    <citation type="journal article" date="2021" name="New Phytol.">
        <title>Evolutionary innovations through gain and loss of genes in the ectomycorrhizal Boletales.</title>
        <authorList>
            <person name="Wu G."/>
            <person name="Miyauchi S."/>
            <person name="Morin E."/>
            <person name="Kuo A."/>
            <person name="Drula E."/>
            <person name="Varga T."/>
            <person name="Kohler A."/>
            <person name="Feng B."/>
            <person name="Cao Y."/>
            <person name="Lipzen A."/>
            <person name="Daum C."/>
            <person name="Hundley H."/>
            <person name="Pangilinan J."/>
            <person name="Johnson J."/>
            <person name="Barry K."/>
            <person name="LaButti K."/>
            <person name="Ng V."/>
            <person name="Ahrendt S."/>
            <person name="Min B."/>
            <person name="Choi I.G."/>
            <person name="Park H."/>
            <person name="Plett J.M."/>
            <person name="Magnuson J."/>
            <person name="Spatafora J.W."/>
            <person name="Nagy L.G."/>
            <person name="Henrissat B."/>
            <person name="Grigoriev I.V."/>
            <person name="Yang Z.L."/>
            <person name="Xu J."/>
            <person name="Martin F.M."/>
        </authorList>
    </citation>
    <scope>NUCLEOTIDE SEQUENCE</scope>
    <source>
        <strain evidence="1">KUC20120723A-06</strain>
    </source>
</reference>
<evidence type="ECO:0000313" key="2">
    <source>
        <dbReference type="Proteomes" id="UP000790709"/>
    </source>
</evidence>
<keyword evidence="2" id="KW-1185">Reference proteome</keyword>
<sequence>MHKRIMILKLSLQALHPNMQLTYLAASLFTHGYLISLALAVSLREQCGGDPATATVTKVPYKDKVLTITETACPGFEVLRNQTYSPKARAANEKRQIDQCTSGGCTVYCEDLGEQPFPSDCQDLTDALEALYPDTFPVAAGTMQSFTLGYTCAYGFGNLDTYSYDVCYLSFGYIGAITANDCFGAWPAPGITAGGICLSPGEPTDDWGVEVYYP</sequence>
<protein>
    <submittedName>
        <fullName evidence="1">Uncharacterized protein</fullName>
    </submittedName>
</protein>
<dbReference type="EMBL" id="MU266380">
    <property type="protein sequence ID" value="KAH7926588.1"/>
    <property type="molecule type" value="Genomic_DNA"/>
</dbReference>
<name>A0ACB8BPU5_9AGAM</name>